<organism evidence="2">
    <name type="scientific">Rhizophora mucronata</name>
    <name type="common">Asiatic mangrove</name>
    <dbReference type="NCBI Taxonomy" id="61149"/>
    <lineage>
        <taxon>Eukaryota</taxon>
        <taxon>Viridiplantae</taxon>
        <taxon>Streptophyta</taxon>
        <taxon>Embryophyta</taxon>
        <taxon>Tracheophyta</taxon>
        <taxon>Spermatophyta</taxon>
        <taxon>Magnoliopsida</taxon>
        <taxon>eudicotyledons</taxon>
        <taxon>Gunneridae</taxon>
        <taxon>Pentapetalae</taxon>
        <taxon>rosids</taxon>
        <taxon>fabids</taxon>
        <taxon>Malpighiales</taxon>
        <taxon>Rhizophoraceae</taxon>
        <taxon>Rhizophora</taxon>
    </lineage>
</organism>
<feature type="compositionally biased region" description="Basic and acidic residues" evidence="1">
    <location>
        <begin position="1"/>
        <end position="14"/>
    </location>
</feature>
<feature type="region of interest" description="Disordered" evidence="1">
    <location>
        <begin position="1"/>
        <end position="33"/>
    </location>
</feature>
<reference evidence="2" key="1">
    <citation type="submission" date="2018-02" db="EMBL/GenBank/DDBJ databases">
        <title>Rhizophora mucronata_Transcriptome.</title>
        <authorList>
            <person name="Meera S.P."/>
            <person name="Sreeshan A."/>
            <person name="Augustine A."/>
        </authorList>
    </citation>
    <scope>NUCLEOTIDE SEQUENCE</scope>
    <source>
        <tissue evidence="2">Leaf</tissue>
    </source>
</reference>
<evidence type="ECO:0000256" key="1">
    <source>
        <dbReference type="SAM" id="MobiDB-lite"/>
    </source>
</evidence>
<dbReference type="EMBL" id="GGEC01042329">
    <property type="protein sequence ID" value="MBX22813.1"/>
    <property type="molecule type" value="Transcribed_RNA"/>
</dbReference>
<name>A0A2P2LXX4_RHIMU</name>
<protein>
    <submittedName>
        <fullName evidence="2">Uncharacterized protein</fullName>
    </submittedName>
</protein>
<accession>A0A2P2LXX4</accession>
<dbReference type="AlphaFoldDB" id="A0A2P2LXX4"/>
<evidence type="ECO:0000313" key="2">
    <source>
        <dbReference type="EMBL" id="MBX22813.1"/>
    </source>
</evidence>
<proteinExistence type="predicted"/>
<sequence length="33" mass="4023">MHFITNHRERERSKTVLLHRHSKDVHNQSSELV</sequence>